<proteinExistence type="predicted"/>
<name>A0A6C0P857_9BACL</name>
<sequence>MHSPIARKTAALLLAAMLFLTLAAPLMKVSHAAVPTGWSSADIGSPSLAGSSSFSGGVFTVNGSGADIWNISDQFQFAYYSLTGDGTLIAKVTSQQNTDSWAKAGVMIRDSLAADAKQAAVYATPSYGLHMQYRDTAGGTTVETPSSSSGTLPVWLKIVRSGSSFSTYYSADGVTWSSAIATATISMGSTVYAGLAVTAHTNAAISQVTFTDVTNTSSGGSGGSGGSSAMPRTMGINIENPGDSSNLKIFANAYKTTRVGSAADPLDGSYPIDSSGNPIQDFGLFLWDAGGNYIHDTQGVYTVQFNGSATVATAMGDASMTTPVTYDAGTNTSTGKFTVNTNSSVELKFTNTKRTSASAANSGVTNVKIMRPISPGSTTSYPTSTTFTDNFKNIITNNLQAKIIRYMDFTATNGKTAEVNWSDRLLPANVQSLPGGTGFGWQGRGGSWEYAVQLANETNTDMWIDIPVSASNDYITKLAQLIKYGSDGTNPYTSTQSNPVYAPLASTHNVYIEYANELWNFAGAFGQSQWNLNKAASEIAAGGSNLNYDGETNQWVLGWRRQANRTVEISNAFRAVFGDSDMLTRIRPVLEWQQDNGQNTAGTMLNFLDNWYGNRDGSHVGTPHPVNYYIWGGSGSAYYNPDNASDSLSLSNIWTSQTYGTTNWVGPQTHDSAYAAAFGLKRTAYEGGPSMDNTGHSETIKESAWNNAQMATTVVDHQKFWEQYGGDVLMYFTLTGSDHAGYYQWEFVKDMSNPVTTSPKMQGIGTLNAGSKENVTVGASIGSTVDGNNWSALNRGYGTPGSGTFYMNGTDTKWASYSFHSTGSGTYSAKINYSTGGAAQLSVFIDGVSAGTITSSGGSATYTSSTSSLSSGLHSIRVYVVSGTATINSVQLS</sequence>
<accession>A0A6C0P857</accession>
<dbReference type="RefSeq" id="WP_162644880.1">
    <property type="nucleotide sequence ID" value="NZ_CP048286.1"/>
</dbReference>
<dbReference type="Gene3D" id="2.60.120.260">
    <property type="entry name" value="Galactose-binding domain-like"/>
    <property type="match status" value="1"/>
</dbReference>
<evidence type="ECO:0000313" key="3">
    <source>
        <dbReference type="Proteomes" id="UP000479114"/>
    </source>
</evidence>
<reference evidence="2 3" key="1">
    <citation type="submission" date="2020-02" db="EMBL/GenBank/DDBJ databases">
        <title>Paenibacillus sp. nov., isolated from rhizosphere soil of tomato.</title>
        <authorList>
            <person name="Weon H.-Y."/>
            <person name="Lee S.A."/>
        </authorList>
    </citation>
    <scope>NUCLEOTIDE SEQUENCE [LARGE SCALE GENOMIC DNA]</scope>
    <source>
        <strain evidence="2 3">14171R-81</strain>
    </source>
</reference>
<gene>
    <name evidence="2" type="ORF">GZH47_30650</name>
</gene>
<dbReference type="AlphaFoldDB" id="A0A6C0P857"/>
<keyword evidence="3" id="KW-1185">Reference proteome</keyword>
<feature type="signal peptide" evidence="1">
    <location>
        <begin position="1"/>
        <end position="23"/>
    </location>
</feature>
<dbReference type="SUPFAM" id="SSF49785">
    <property type="entry name" value="Galactose-binding domain-like"/>
    <property type="match status" value="1"/>
</dbReference>
<protein>
    <submittedName>
        <fullName evidence="2">DUF1349 domain-containing protein</fullName>
    </submittedName>
</protein>
<dbReference type="EMBL" id="CP048286">
    <property type="protein sequence ID" value="QHW34728.1"/>
    <property type="molecule type" value="Genomic_DNA"/>
</dbReference>
<feature type="chain" id="PRO_5039297798" evidence="1">
    <location>
        <begin position="24"/>
        <end position="893"/>
    </location>
</feature>
<evidence type="ECO:0000313" key="2">
    <source>
        <dbReference type="EMBL" id="QHW34728.1"/>
    </source>
</evidence>
<organism evidence="2 3">
    <name type="scientific">Paenibacillus rhizovicinus</name>
    <dbReference type="NCBI Taxonomy" id="2704463"/>
    <lineage>
        <taxon>Bacteria</taxon>
        <taxon>Bacillati</taxon>
        <taxon>Bacillota</taxon>
        <taxon>Bacilli</taxon>
        <taxon>Bacillales</taxon>
        <taxon>Paenibacillaceae</taxon>
        <taxon>Paenibacillus</taxon>
    </lineage>
</organism>
<dbReference type="Proteomes" id="UP000479114">
    <property type="component" value="Chromosome"/>
</dbReference>
<keyword evidence="1" id="KW-0732">Signal</keyword>
<evidence type="ECO:0000256" key="1">
    <source>
        <dbReference type="SAM" id="SignalP"/>
    </source>
</evidence>
<dbReference type="KEGG" id="prz:GZH47_30650"/>
<dbReference type="InterPro" id="IPR008979">
    <property type="entry name" value="Galactose-bd-like_sf"/>
</dbReference>
<dbReference type="Gene3D" id="2.60.120.200">
    <property type="match status" value="1"/>
</dbReference>